<dbReference type="RefSeq" id="WP_042213908.1">
    <property type="nucleotide sequence ID" value="NZ_CP009285.1"/>
</dbReference>
<dbReference type="KEGG" id="pbd:PBOR_18545"/>
<dbReference type="InterPro" id="IPR036188">
    <property type="entry name" value="FAD/NAD-bd_sf"/>
</dbReference>
<reference evidence="2" key="1">
    <citation type="submission" date="2014-08" db="EMBL/GenBank/DDBJ databases">
        <title>Comparative genomics of the Paenibacillus odorifer group.</title>
        <authorList>
            <person name="den Bakker H.C."/>
            <person name="Tsai Y.-C.Y.-C."/>
            <person name="Martin N."/>
            <person name="Korlach J."/>
            <person name="Wiedmann M."/>
        </authorList>
    </citation>
    <scope>NUCLEOTIDE SEQUENCE [LARGE SCALE GENOMIC DNA]</scope>
    <source>
        <strain evidence="2">DSM 13188</strain>
    </source>
</reference>
<organism evidence="2 3">
    <name type="scientific">Paenibacillus borealis</name>
    <dbReference type="NCBI Taxonomy" id="160799"/>
    <lineage>
        <taxon>Bacteria</taxon>
        <taxon>Bacillati</taxon>
        <taxon>Bacillota</taxon>
        <taxon>Bacilli</taxon>
        <taxon>Bacillales</taxon>
        <taxon>Paenibacillaceae</taxon>
        <taxon>Paenibacillus</taxon>
    </lineage>
</organism>
<dbReference type="InterPro" id="IPR023753">
    <property type="entry name" value="FAD/NAD-binding_dom"/>
</dbReference>
<keyword evidence="3" id="KW-1185">Reference proteome</keyword>
<dbReference type="Proteomes" id="UP000029518">
    <property type="component" value="Chromosome"/>
</dbReference>
<dbReference type="HOGENOM" id="CLU_066400_0_0_9"/>
<evidence type="ECO:0000313" key="3">
    <source>
        <dbReference type="Proteomes" id="UP000029518"/>
    </source>
</evidence>
<gene>
    <name evidence="2" type="ORF">PBOR_18545</name>
</gene>
<evidence type="ECO:0000259" key="1">
    <source>
        <dbReference type="Pfam" id="PF07992"/>
    </source>
</evidence>
<sequence>MKVAIMGAGISGLACAITLEQHGIEPVIFESRSMIGDRFVNAEVLLSMFTRPVNDSIAYLSEQFGIFLHPAAGISKFTFYSKHEQAILEGQLGFTNVRGRQKNSFEAQLGRQVKSKIHYKSEKTYEELLADYTHVVMATGDSDYAKKTGNFREDLTVSVKGATVEGQFDPYEVKAWLDYELAPFGYGYLIPFSEKEANLVIAIPDIPEINTGIETLWDRYYLKVQAELGQALPVTDQFQITGYPLGVCHSGRIGNTFYVGNCFGAMMPFMGFGQHASWMTGIYAAQDLCGLGNYEELTKPIRKSYENSLVLRRTMEHLSNESLDLIIRNLDSYLGKKLLTSTTLNPLKIASYLLRPYIKLKS</sequence>
<feature type="domain" description="FAD/NAD(P)-binding" evidence="1">
    <location>
        <begin position="1"/>
        <end position="142"/>
    </location>
</feature>
<dbReference type="OrthoDB" id="25353at2"/>
<dbReference type="Gene3D" id="3.50.50.60">
    <property type="entry name" value="FAD/NAD(P)-binding domain"/>
    <property type="match status" value="1"/>
</dbReference>
<dbReference type="PROSITE" id="PS51257">
    <property type="entry name" value="PROKAR_LIPOPROTEIN"/>
    <property type="match status" value="1"/>
</dbReference>
<protein>
    <submittedName>
        <fullName evidence="2">Dehydrogenase</fullName>
    </submittedName>
</protein>
<dbReference type="EMBL" id="CP009285">
    <property type="protein sequence ID" value="AIQ58713.1"/>
    <property type="molecule type" value="Genomic_DNA"/>
</dbReference>
<dbReference type="Pfam" id="PF07992">
    <property type="entry name" value="Pyr_redox_2"/>
    <property type="match status" value="1"/>
</dbReference>
<dbReference type="SUPFAM" id="SSF51905">
    <property type="entry name" value="FAD/NAD(P)-binding domain"/>
    <property type="match status" value="1"/>
</dbReference>
<accession>A0A089LHS2</accession>
<name>A0A089LHS2_PAEBO</name>
<proteinExistence type="predicted"/>
<evidence type="ECO:0000313" key="2">
    <source>
        <dbReference type="EMBL" id="AIQ58713.1"/>
    </source>
</evidence>
<dbReference type="AlphaFoldDB" id="A0A089LHS2"/>
<dbReference type="GO" id="GO:0016491">
    <property type="term" value="F:oxidoreductase activity"/>
    <property type="evidence" value="ECO:0007669"/>
    <property type="project" value="InterPro"/>
</dbReference>